<dbReference type="HOGENOM" id="CLU_165964_0_0_7"/>
<gene>
    <name evidence="2" type="ORF">ETSY2_04560</name>
</gene>
<evidence type="ECO:0000259" key="1">
    <source>
        <dbReference type="Pfam" id="PF03992"/>
    </source>
</evidence>
<dbReference type="AlphaFoldDB" id="W4MF67"/>
<dbReference type="EMBL" id="AZHX01000184">
    <property type="protein sequence ID" value="ETX08586.1"/>
    <property type="molecule type" value="Genomic_DNA"/>
</dbReference>
<evidence type="ECO:0000313" key="2">
    <source>
        <dbReference type="EMBL" id="ETX08586.1"/>
    </source>
</evidence>
<dbReference type="Gene3D" id="3.30.70.100">
    <property type="match status" value="1"/>
</dbReference>
<comment type="caution">
    <text evidence="2">The sequence shown here is derived from an EMBL/GenBank/DDBJ whole genome shotgun (WGS) entry which is preliminary data.</text>
</comment>
<proteinExistence type="predicted"/>
<keyword evidence="3" id="KW-1185">Reference proteome</keyword>
<dbReference type="InterPro" id="IPR011008">
    <property type="entry name" value="Dimeric_a/b-barrel"/>
</dbReference>
<dbReference type="Proteomes" id="UP000019140">
    <property type="component" value="Unassembled WGS sequence"/>
</dbReference>
<dbReference type="InterPro" id="IPR007138">
    <property type="entry name" value="ABM_dom"/>
</dbReference>
<accession>W4MF67</accession>
<evidence type="ECO:0000313" key="3">
    <source>
        <dbReference type="Proteomes" id="UP000019140"/>
    </source>
</evidence>
<dbReference type="SUPFAM" id="SSF54909">
    <property type="entry name" value="Dimeric alpha+beta barrel"/>
    <property type="match status" value="1"/>
</dbReference>
<sequence length="120" mass="13646">MGDEISWHVELAVKPGELDNFRALTSDMVAFTKSEPGVLVYERFVSEDGQAVFVYERFVDSASAVAHLMAFGKRYGERFDRMVERKWFRVCGTPSDELRGILDSLGATYVSLFDGFSRFQ</sequence>
<organism evidence="2 3">
    <name type="scientific">Candidatus Entotheonella gemina</name>
    <dbReference type="NCBI Taxonomy" id="1429439"/>
    <lineage>
        <taxon>Bacteria</taxon>
        <taxon>Pseudomonadati</taxon>
        <taxon>Nitrospinota/Tectimicrobiota group</taxon>
        <taxon>Candidatus Tectimicrobiota</taxon>
        <taxon>Candidatus Entotheonellia</taxon>
        <taxon>Candidatus Entotheonellales</taxon>
        <taxon>Candidatus Entotheonellaceae</taxon>
        <taxon>Candidatus Entotheonella</taxon>
    </lineage>
</organism>
<protein>
    <recommendedName>
        <fullName evidence="1">ABM domain-containing protein</fullName>
    </recommendedName>
</protein>
<reference evidence="2 3" key="1">
    <citation type="journal article" date="2014" name="Nature">
        <title>An environmental bacterial taxon with a large and distinct metabolic repertoire.</title>
        <authorList>
            <person name="Wilson M.C."/>
            <person name="Mori T."/>
            <person name="Ruckert C."/>
            <person name="Uria A.R."/>
            <person name="Helf M.J."/>
            <person name="Takada K."/>
            <person name="Gernert C."/>
            <person name="Steffens U.A."/>
            <person name="Heycke N."/>
            <person name="Schmitt S."/>
            <person name="Rinke C."/>
            <person name="Helfrich E.J."/>
            <person name="Brachmann A.O."/>
            <person name="Gurgui C."/>
            <person name="Wakimoto T."/>
            <person name="Kracht M."/>
            <person name="Crusemann M."/>
            <person name="Hentschel U."/>
            <person name="Abe I."/>
            <person name="Matsunaga S."/>
            <person name="Kalinowski J."/>
            <person name="Takeyama H."/>
            <person name="Piel J."/>
        </authorList>
    </citation>
    <scope>NUCLEOTIDE SEQUENCE [LARGE SCALE GENOMIC DNA]</scope>
    <source>
        <strain evidence="3">TSY2</strain>
    </source>
</reference>
<dbReference type="Pfam" id="PF03992">
    <property type="entry name" value="ABM"/>
    <property type="match status" value="1"/>
</dbReference>
<name>W4MF67_9BACT</name>
<feature type="domain" description="ABM" evidence="1">
    <location>
        <begin position="8"/>
        <end position="68"/>
    </location>
</feature>